<dbReference type="SUPFAM" id="SSF51905">
    <property type="entry name" value="FAD/NAD(P)-binding domain"/>
    <property type="match status" value="1"/>
</dbReference>
<feature type="domain" description="Amine oxidase" evidence="3">
    <location>
        <begin position="21"/>
        <end position="543"/>
    </location>
</feature>
<dbReference type="OrthoDB" id="7777654at2759"/>
<dbReference type="Proteomes" id="UP000660729">
    <property type="component" value="Unassembled WGS sequence"/>
</dbReference>
<dbReference type="AlphaFoldDB" id="A0A8H6RTK5"/>
<dbReference type="PANTHER" id="PTHR10742">
    <property type="entry name" value="FLAVIN MONOAMINE OXIDASE"/>
    <property type="match status" value="1"/>
</dbReference>
<evidence type="ECO:0000259" key="3">
    <source>
        <dbReference type="Pfam" id="PF01593"/>
    </source>
</evidence>
<evidence type="ECO:0000256" key="2">
    <source>
        <dbReference type="ARBA" id="ARBA00023002"/>
    </source>
</evidence>
<dbReference type="InterPro" id="IPR036188">
    <property type="entry name" value="FAD/NAD-bd_sf"/>
</dbReference>
<dbReference type="Gene3D" id="3.50.50.60">
    <property type="entry name" value="FAD/NAD(P)-binding domain"/>
    <property type="match status" value="1"/>
</dbReference>
<reference evidence="4" key="1">
    <citation type="submission" date="2020-04" db="EMBL/GenBank/DDBJ databases">
        <title>Draft genome resource of the tomato pathogen Pseudocercospora fuligena.</title>
        <authorList>
            <person name="Zaccaron A."/>
        </authorList>
    </citation>
    <scope>NUCLEOTIDE SEQUENCE</scope>
    <source>
        <strain evidence="4">PF001</strain>
    </source>
</reference>
<evidence type="ECO:0000313" key="4">
    <source>
        <dbReference type="EMBL" id="KAF7196901.1"/>
    </source>
</evidence>
<dbReference type="InterPro" id="IPR002937">
    <property type="entry name" value="Amino_oxidase"/>
</dbReference>
<gene>
    <name evidence="4" type="ORF">HII31_01819</name>
</gene>
<dbReference type="GO" id="GO:0003682">
    <property type="term" value="F:chromatin binding"/>
    <property type="evidence" value="ECO:0007669"/>
    <property type="project" value="TreeGrafter"/>
</dbReference>
<name>A0A8H6RTK5_9PEZI</name>
<keyword evidence="2" id="KW-0560">Oxidoreductase</keyword>
<dbReference type="GO" id="GO:0016491">
    <property type="term" value="F:oxidoreductase activity"/>
    <property type="evidence" value="ECO:0007669"/>
    <property type="project" value="UniProtKB-KW"/>
</dbReference>
<organism evidence="4 5">
    <name type="scientific">Pseudocercospora fuligena</name>
    <dbReference type="NCBI Taxonomy" id="685502"/>
    <lineage>
        <taxon>Eukaryota</taxon>
        <taxon>Fungi</taxon>
        <taxon>Dikarya</taxon>
        <taxon>Ascomycota</taxon>
        <taxon>Pezizomycotina</taxon>
        <taxon>Dothideomycetes</taxon>
        <taxon>Dothideomycetidae</taxon>
        <taxon>Mycosphaerellales</taxon>
        <taxon>Mycosphaerellaceae</taxon>
        <taxon>Pseudocercospora</taxon>
    </lineage>
</organism>
<dbReference type="SUPFAM" id="SSF54373">
    <property type="entry name" value="FAD-linked reductases, C-terminal domain"/>
    <property type="match status" value="1"/>
</dbReference>
<protein>
    <submittedName>
        <fullName evidence="4">Putative polyamine oxidase 5</fullName>
    </submittedName>
</protein>
<sequence length="549" mass="60048">MATQVGLESRHYDVLVLGAGMSGLACAAKLHESDYFKGKNRLKVLEGRNRIGGRINAVYVNGNRLDTGAKWIHGIGTKDKPNPLMDILPHKKYKQLEGSVTFRPAQRGSRAVEDDDWVEIKPTRSLHIRDPSSSKDLIIPAKVAEIMMNALWPMIESLHETAAEVPEREAARTTMLHAIAQNAEFREAFKSLPQEYHLAMNAMPQFIETMEAAPLAAQSAEHSVGNPGMSLLEFGIEDFDGDQVFLQDGYIAIVNEIAKPLLQAGLIELDTHVLHIDWKQSPIKVVTSKGAYTASEVVCTLPLGVLQSHLQATSPEAKAKPFFQPDLPSDKQTAIQSLGFGTLDKILLVYDRPWWNDEPYTSIFKKGLVSRPFGPEDQVDSQSKAAPDSLMGFTDELAGIEIHQDGTATPGLRVLSLVNLDSLTGKPVLSAFVSCANAVEVEAMSDAQAGGIVHRALTSWLGCEPPPPDAIHVTRWASDEFSLGSYSHMITGLSETKHRVAFQDPIRNREGGVLRFAGEHTSRNHFATVHGALLSGRREADAIVSAHKP</sequence>
<proteinExistence type="inferred from homology"/>
<evidence type="ECO:0000256" key="1">
    <source>
        <dbReference type="ARBA" id="ARBA00005995"/>
    </source>
</evidence>
<comment type="similarity">
    <text evidence="1">Belongs to the flavin monoamine oxidase family.</text>
</comment>
<comment type="caution">
    <text evidence="4">The sequence shown here is derived from an EMBL/GenBank/DDBJ whole genome shotgun (WGS) entry which is preliminary data.</text>
</comment>
<dbReference type="GO" id="GO:0006338">
    <property type="term" value="P:chromatin remodeling"/>
    <property type="evidence" value="ECO:0007669"/>
    <property type="project" value="TreeGrafter"/>
</dbReference>
<dbReference type="Gene3D" id="3.90.660.10">
    <property type="match status" value="1"/>
</dbReference>
<keyword evidence="5" id="KW-1185">Reference proteome</keyword>
<evidence type="ECO:0000313" key="5">
    <source>
        <dbReference type="Proteomes" id="UP000660729"/>
    </source>
</evidence>
<dbReference type="InterPro" id="IPR050281">
    <property type="entry name" value="Flavin_monoamine_oxidase"/>
</dbReference>
<dbReference type="PANTHER" id="PTHR10742:SF386">
    <property type="entry name" value="LYSINE-SPECIFIC HISTONE DEMETHYLASE 1A"/>
    <property type="match status" value="1"/>
</dbReference>
<dbReference type="Pfam" id="PF01593">
    <property type="entry name" value="Amino_oxidase"/>
    <property type="match status" value="1"/>
</dbReference>
<dbReference type="GO" id="GO:0050660">
    <property type="term" value="F:flavin adenine dinucleotide binding"/>
    <property type="evidence" value="ECO:0007669"/>
    <property type="project" value="TreeGrafter"/>
</dbReference>
<dbReference type="EMBL" id="JABCIY010000022">
    <property type="protein sequence ID" value="KAF7196901.1"/>
    <property type="molecule type" value="Genomic_DNA"/>
</dbReference>
<accession>A0A8H6RTK5</accession>